<dbReference type="EMBL" id="DF844795">
    <property type="protein sequence ID" value="GAT48663.1"/>
    <property type="molecule type" value="Genomic_DNA"/>
</dbReference>
<evidence type="ECO:0000313" key="1">
    <source>
        <dbReference type="EMBL" id="GAT48663.1"/>
    </source>
</evidence>
<reference evidence="1" key="1">
    <citation type="submission" date="2014-09" db="EMBL/GenBank/DDBJ databases">
        <title>Genome sequence of the luminous mushroom Mycena chlorophos for searching fungal bioluminescence genes.</title>
        <authorList>
            <person name="Tanaka Y."/>
            <person name="Kasuga D."/>
            <person name="Oba Y."/>
            <person name="Hase S."/>
            <person name="Sato K."/>
            <person name="Oba Y."/>
            <person name="Sakakibara Y."/>
        </authorList>
    </citation>
    <scope>NUCLEOTIDE SEQUENCE</scope>
</reference>
<evidence type="ECO:0000313" key="2">
    <source>
        <dbReference type="Proteomes" id="UP000815677"/>
    </source>
</evidence>
<gene>
    <name evidence="1" type="ORF">MCHLO_06042</name>
</gene>
<dbReference type="InterPro" id="IPR032675">
    <property type="entry name" value="LRR_dom_sf"/>
</dbReference>
<protein>
    <recommendedName>
        <fullName evidence="3">F-box domain-containing protein</fullName>
    </recommendedName>
</protein>
<keyword evidence="2" id="KW-1185">Reference proteome</keyword>
<proteinExistence type="predicted"/>
<organism evidence="1 2">
    <name type="scientific">Mycena chlorophos</name>
    <name type="common">Agaric fungus</name>
    <name type="synonym">Agaricus chlorophos</name>
    <dbReference type="NCBI Taxonomy" id="658473"/>
    <lineage>
        <taxon>Eukaryota</taxon>
        <taxon>Fungi</taxon>
        <taxon>Dikarya</taxon>
        <taxon>Basidiomycota</taxon>
        <taxon>Agaricomycotina</taxon>
        <taxon>Agaricomycetes</taxon>
        <taxon>Agaricomycetidae</taxon>
        <taxon>Agaricales</taxon>
        <taxon>Marasmiineae</taxon>
        <taxon>Mycenaceae</taxon>
        <taxon>Mycena</taxon>
    </lineage>
</organism>
<dbReference type="SUPFAM" id="SSF52047">
    <property type="entry name" value="RNI-like"/>
    <property type="match status" value="1"/>
</dbReference>
<name>A0ABQ0LC52_MYCCL</name>
<accession>A0ABQ0LC52</accession>
<sequence length="213" mass="23509">MAEFIRVLSLLPNLNSLVILSLVHYPAVLVQNTLSGKTFPNITSLTIAMNAAPTILPFFPNLEELSAIGGCDPSIVESLGRVCPGLRTLKNYLPFRGIIHGAPAFTGQASKELIEIDKAWPKLENISLNGRIPANTLEALKLRILPNLRTITIFRAAPSSWEKPEEIPTAEQLRDLISETRRKLVLRVHHLPAGMPHSQNGVFEDKVDVYHLG</sequence>
<evidence type="ECO:0008006" key="3">
    <source>
        <dbReference type="Google" id="ProtNLM"/>
    </source>
</evidence>
<dbReference type="Proteomes" id="UP000815677">
    <property type="component" value="Unassembled WGS sequence"/>
</dbReference>
<dbReference type="Gene3D" id="3.80.10.10">
    <property type="entry name" value="Ribonuclease Inhibitor"/>
    <property type="match status" value="1"/>
</dbReference>